<dbReference type="Proteomes" id="UP000676336">
    <property type="component" value="Unassembled WGS sequence"/>
</dbReference>
<dbReference type="OrthoDB" id="366214at2759"/>
<evidence type="ECO:0000256" key="1">
    <source>
        <dbReference type="ARBA" id="ARBA00004173"/>
    </source>
</evidence>
<keyword evidence="4" id="KW-0496">Mitochondrion</keyword>
<evidence type="ECO:0000313" key="13">
    <source>
        <dbReference type="EMBL" id="CAF3942138.1"/>
    </source>
</evidence>
<keyword evidence="5" id="KW-0687">Ribonucleoprotein</keyword>
<evidence type="ECO:0000256" key="2">
    <source>
        <dbReference type="ARBA" id="ARBA00007102"/>
    </source>
</evidence>
<evidence type="ECO:0000313" key="10">
    <source>
        <dbReference type="EMBL" id="CAF1415659.1"/>
    </source>
</evidence>
<sequence>MLARTVFNQIFLLKTPQISFSVLSLTCRSITTAARLKTQLNVAATPRPHIERPSGSDELYKRLCVEVRGHDPAVLESYERFVRLVSTELAVQLVNVENPPFFTERWTLLRSKFAKKKYWREYEIRTYYKKFNFKHITGSTADTFLEYVQRNLPEGIMMIVERVRLEPFRDNLVPPISSFSSSSATTTKTTSEKTSQEQDTS</sequence>
<dbReference type="InterPro" id="IPR040055">
    <property type="entry name" value="Ribosomal_uS10m"/>
</dbReference>
<evidence type="ECO:0000313" key="11">
    <source>
        <dbReference type="EMBL" id="CAF1646818.1"/>
    </source>
</evidence>
<gene>
    <name evidence="14" type="ORF">BYL167_LOCUS11881</name>
    <name evidence="10" type="ORF">CJN711_LOCUS22735</name>
    <name evidence="15" type="ORF">GIL414_LOCUS14476</name>
    <name evidence="11" type="ORF">KQP761_LOCUS29174</name>
    <name evidence="12" type="ORF">MBJ925_LOCUS5928</name>
    <name evidence="13" type="ORF">SMN809_LOCUS8777</name>
</gene>
<dbReference type="EMBL" id="CAJNRE010001683">
    <property type="protein sequence ID" value="CAF1951199.1"/>
    <property type="molecule type" value="Genomic_DNA"/>
</dbReference>
<evidence type="ECO:0000313" key="14">
    <source>
        <dbReference type="EMBL" id="CAF3967314.1"/>
    </source>
</evidence>
<dbReference type="SMART" id="SM01403">
    <property type="entry name" value="Ribosomal_S10"/>
    <property type="match status" value="1"/>
</dbReference>
<dbReference type="EMBL" id="CAJOBJ010006128">
    <property type="protein sequence ID" value="CAF4051801.1"/>
    <property type="molecule type" value="Genomic_DNA"/>
</dbReference>
<dbReference type="InterPro" id="IPR027486">
    <property type="entry name" value="Ribosomal_uS10_dom"/>
</dbReference>
<reference evidence="12" key="1">
    <citation type="submission" date="2021-02" db="EMBL/GenBank/DDBJ databases">
        <authorList>
            <person name="Nowell W R."/>
        </authorList>
    </citation>
    <scope>NUCLEOTIDE SEQUENCE</scope>
</reference>
<dbReference type="SUPFAM" id="SSF54999">
    <property type="entry name" value="Ribosomal protein S10"/>
    <property type="match status" value="1"/>
</dbReference>
<comment type="caution">
    <text evidence="12">The sequence shown here is derived from an EMBL/GenBank/DDBJ whole genome shotgun (WGS) entry which is preliminary data.</text>
</comment>
<feature type="compositionally biased region" description="Basic and acidic residues" evidence="8">
    <location>
        <begin position="190"/>
        <end position="201"/>
    </location>
</feature>
<dbReference type="EMBL" id="CAJOBH010003820">
    <property type="protein sequence ID" value="CAF3967314.1"/>
    <property type="molecule type" value="Genomic_DNA"/>
</dbReference>
<dbReference type="Proteomes" id="UP000663834">
    <property type="component" value="Unassembled WGS sequence"/>
</dbReference>
<dbReference type="PANTHER" id="PTHR13334">
    <property type="entry name" value="MITOCHONDRIAL 28S RIBOSOMAL PROTEIN S10"/>
    <property type="match status" value="1"/>
</dbReference>
<evidence type="ECO:0000256" key="4">
    <source>
        <dbReference type="ARBA" id="ARBA00023128"/>
    </source>
</evidence>
<evidence type="ECO:0000256" key="7">
    <source>
        <dbReference type="ARBA" id="ARBA00035544"/>
    </source>
</evidence>
<keyword evidence="3" id="KW-0689">Ribosomal protein</keyword>
<dbReference type="Proteomes" id="UP000681720">
    <property type="component" value="Unassembled WGS sequence"/>
</dbReference>
<feature type="domain" description="Small ribosomal subunit protein uS10" evidence="9">
    <location>
        <begin position="64"/>
        <end position="161"/>
    </location>
</feature>
<dbReference type="GO" id="GO:0005763">
    <property type="term" value="C:mitochondrial small ribosomal subunit"/>
    <property type="evidence" value="ECO:0007669"/>
    <property type="project" value="InterPro"/>
</dbReference>
<accession>A0A816M012</accession>
<dbReference type="Proteomes" id="UP000663824">
    <property type="component" value="Unassembled WGS sequence"/>
</dbReference>
<evidence type="ECO:0000313" key="12">
    <source>
        <dbReference type="EMBL" id="CAF1951199.1"/>
    </source>
</evidence>
<dbReference type="Gene3D" id="3.30.70.600">
    <property type="entry name" value="Ribosomal protein S10 domain"/>
    <property type="match status" value="1"/>
</dbReference>
<dbReference type="Proteomes" id="UP000681967">
    <property type="component" value="Unassembled WGS sequence"/>
</dbReference>
<dbReference type="PANTHER" id="PTHR13334:SF4">
    <property type="entry name" value="SMALL RIBOSOMAL SUBUNIT PROTEIN US10M"/>
    <property type="match status" value="1"/>
</dbReference>
<name>A0A816M012_9BILA</name>
<comment type="similarity">
    <text evidence="2">Belongs to the universal ribosomal protein uS10 family.</text>
</comment>
<evidence type="ECO:0000256" key="6">
    <source>
        <dbReference type="ARBA" id="ARBA00035261"/>
    </source>
</evidence>
<dbReference type="AlphaFoldDB" id="A0A816M012"/>
<evidence type="ECO:0000256" key="8">
    <source>
        <dbReference type="SAM" id="MobiDB-lite"/>
    </source>
</evidence>
<organism evidence="12 16">
    <name type="scientific">Rotaria magnacalcarata</name>
    <dbReference type="NCBI Taxonomy" id="392030"/>
    <lineage>
        <taxon>Eukaryota</taxon>
        <taxon>Metazoa</taxon>
        <taxon>Spiralia</taxon>
        <taxon>Gnathifera</taxon>
        <taxon>Rotifera</taxon>
        <taxon>Eurotatoria</taxon>
        <taxon>Bdelloidea</taxon>
        <taxon>Philodinida</taxon>
        <taxon>Philodinidae</taxon>
        <taxon>Rotaria</taxon>
    </lineage>
</organism>
<dbReference type="Proteomes" id="UP000663855">
    <property type="component" value="Unassembled WGS sequence"/>
</dbReference>
<dbReference type="Pfam" id="PF00338">
    <property type="entry name" value="Ribosomal_S10"/>
    <property type="match status" value="1"/>
</dbReference>
<evidence type="ECO:0000256" key="5">
    <source>
        <dbReference type="ARBA" id="ARBA00023274"/>
    </source>
</evidence>
<dbReference type="EMBL" id="CAJNOW010015992">
    <property type="protein sequence ID" value="CAF1646818.1"/>
    <property type="molecule type" value="Genomic_DNA"/>
</dbReference>
<dbReference type="InterPro" id="IPR036838">
    <property type="entry name" value="Ribosomal_uS10_dom_sf"/>
</dbReference>
<dbReference type="EMBL" id="CAJOBI010002741">
    <property type="protein sequence ID" value="CAF3942138.1"/>
    <property type="molecule type" value="Genomic_DNA"/>
</dbReference>
<protein>
    <recommendedName>
        <fullName evidence="6">Small ribosomal subunit protein uS10m</fullName>
    </recommendedName>
    <alternativeName>
        <fullName evidence="7">28S ribosomal protein S10, mitochondrial</fullName>
    </alternativeName>
</protein>
<feature type="compositionally biased region" description="Low complexity" evidence="8">
    <location>
        <begin position="179"/>
        <end position="189"/>
    </location>
</feature>
<proteinExistence type="inferred from homology"/>
<evidence type="ECO:0000259" key="9">
    <source>
        <dbReference type="SMART" id="SM01403"/>
    </source>
</evidence>
<evidence type="ECO:0000256" key="3">
    <source>
        <dbReference type="ARBA" id="ARBA00022980"/>
    </source>
</evidence>
<feature type="region of interest" description="Disordered" evidence="8">
    <location>
        <begin position="179"/>
        <end position="201"/>
    </location>
</feature>
<dbReference type="EMBL" id="CAJNOV010010658">
    <property type="protein sequence ID" value="CAF1415659.1"/>
    <property type="molecule type" value="Genomic_DNA"/>
</dbReference>
<comment type="subcellular location">
    <subcellularLocation>
        <location evidence="1">Mitochondrion</location>
    </subcellularLocation>
</comment>
<evidence type="ECO:0000313" key="15">
    <source>
        <dbReference type="EMBL" id="CAF4051801.1"/>
    </source>
</evidence>
<evidence type="ECO:0000313" key="16">
    <source>
        <dbReference type="Proteomes" id="UP000663824"/>
    </source>
</evidence>